<dbReference type="SUPFAM" id="SSF54373">
    <property type="entry name" value="FAD-linked reductases, C-terminal domain"/>
    <property type="match status" value="1"/>
</dbReference>
<dbReference type="PANTHER" id="PTHR43563">
    <property type="entry name" value="AMINE OXIDASE"/>
    <property type="match status" value="1"/>
</dbReference>
<keyword evidence="4" id="KW-1185">Reference proteome</keyword>
<name>A0A917LEF0_9BACL</name>
<dbReference type="InterPro" id="IPR036188">
    <property type="entry name" value="FAD/NAD-bd_sf"/>
</dbReference>
<dbReference type="AlphaFoldDB" id="A0A917LEF0"/>
<dbReference type="Gene3D" id="3.50.50.60">
    <property type="entry name" value="FAD/NAD(P)-binding domain"/>
    <property type="match status" value="2"/>
</dbReference>
<organism evidence="3 4">
    <name type="scientific">Paenibacillus albidus</name>
    <dbReference type="NCBI Taxonomy" id="2041023"/>
    <lineage>
        <taxon>Bacteria</taxon>
        <taxon>Bacillati</taxon>
        <taxon>Bacillota</taxon>
        <taxon>Bacilli</taxon>
        <taxon>Bacillales</taxon>
        <taxon>Paenibacillaceae</taxon>
        <taxon>Paenibacillus</taxon>
    </lineage>
</organism>
<dbReference type="SUPFAM" id="SSF51905">
    <property type="entry name" value="FAD/NAD(P)-binding domain"/>
    <property type="match status" value="1"/>
</dbReference>
<dbReference type="RefSeq" id="WP_189032859.1">
    <property type="nucleotide sequence ID" value="NZ_BMKR01000091.1"/>
</dbReference>
<evidence type="ECO:0000259" key="2">
    <source>
        <dbReference type="Pfam" id="PF01593"/>
    </source>
</evidence>
<comment type="similarity">
    <text evidence="1">Belongs to the flavin monoamine oxidase family.</text>
</comment>
<gene>
    <name evidence="3" type="ORF">GCM10010912_69750</name>
</gene>
<dbReference type="Pfam" id="PF13450">
    <property type="entry name" value="NAD_binding_8"/>
    <property type="match status" value="1"/>
</dbReference>
<reference evidence="3" key="1">
    <citation type="journal article" date="2014" name="Int. J. Syst. Evol. Microbiol.">
        <title>Complete genome sequence of Corynebacterium casei LMG S-19264T (=DSM 44701T), isolated from a smear-ripened cheese.</title>
        <authorList>
            <consortium name="US DOE Joint Genome Institute (JGI-PGF)"/>
            <person name="Walter F."/>
            <person name="Albersmeier A."/>
            <person name="Kalinowski J."/>
            <person name="Ruckert C."/>
        </authorList>
    </citation>
    <scope>NUCLEOTIDE SEQUENCE</scope>
    <source>
        <strain evidence="3">CGMCC 1.16134</strain>
    </source>
</reference>
<feature type="domain" description="Amine oxidase" evidence="2">
    <location>
        <begin position="106"/>
        <end position="362"/>
    </location>
</feature>
<evidence type="ECO:0000313" key="4">
    <source>
        <dbReference type="Proteomes" id="UP000637643"/>
    </source>
</evidence>
<accession>A0A917LEF0</accession>
<dbReference type="EMBL" id="BMKR01000091">
    <property type="protein sequence ID" value="GGG15358.1"/>
    <property type="molecule type" value="Genomic_DNA"/>
</dbReference>
<dbReference type="InterPro" id="IPR050703">
    <property type="entry name" value="Flavin_MAO"/>
</dbReference>
<evidence type="ECO:0000256" key="1">
    <source>
        <dbReference type="ARBA" id="ARBA00005995"/>
    </source>
</evidence>
<comment type="caution">
    <text evidence="3">The sequence shown here is derived from an EMBL/GenBank/DDBJ whole genome shotgun (WGS) entry which is preliminary data.</text>
</comment>
<dbReference type="PANTHER" id="PTHR43563:SF1">
    <property type="entry name" value="AMINE OXIDASE [FLAVIN-CONTAINING] B"/>
    <property type="match status" value="1"/>
</dbReference>
<sequence length="363" mass="40016">MKNPVIIIGAGLSGLRAASLLAEQGIGCKILEARNRIGGRILTTTGPNNPELGQFDLGPTWFWPRYEHTITSLVQELHLKTFVQHTEGAMLFERYENQAPERHILPDHSMERSLRFSGGVQSLIDALASKLPPEIFDLETRVKTIKLNDQNSITITTELADGQTKEFIARAVILALPPRIIAQQITFIPSISPETNLNLINKPTWMAGQAKAIAVYDEPFWRKDGLSGFASSWVGPLQEIHDASPNTGSGALFGFFGMPPDVRQQLGEKEVLEQVKAQLIRLFGPSAIKVRTIIYKDWSADVDTAISEDRIPLQNFPYYGPITVSGEWENIIAFAGTETSTEFGGHLEGALQSAELAVSKIIN</sequence>
<dbReference type="Proteomes" id="UP000637643">
    <property type="component" value="Unassembled WGS sequence"/>
</dbReference>
<dbReference type="Pfam" id="PF01593">
    <property type="entry name" value="Amino_oxidase"/>
    <property type="match status" value="1"/>
</dbReference>
<proteinExistence type="inferred from homology"/>
<dbReference type="InterPro" id="IPR002937">
    <property type="entry name" value="Amino_oxidase"/>
</dbReference>
<protein>
    <recommendedName>
        <fullName evidence="2">Amine oxidase domain-containing protein</fullName>
    </recommendedName>
</protein>
<dbReference type="GO" id="GO:0016491">
    <property type="term" value="F:oxidoreductase activity"/>
    <property type="evidence" value="ECO:0007669"/>
    <property type="project" value="InterPro"/>
</dbReference>
<reference evidence="3" key="2">
    <citation type="submission" date="2020-09" db="EMBL/GenBank/DDBJ databases">
        <authorList>
            <person name="Sun Q."/>
            <person name="Zhou Y."/>
        </authorList>
    </citation>
    <scope>NUCLEOTIDE SEQUENCE</scope>
    <source>
        <strain evidence="3">CGMCC 1.16134</strain>
    </source>
</reference>
<evidence type="ECO:0000313" key="3">
    <source>
        <dbReference type="EMBL" id="GGG15358.1"/>
    </source>
</evidence>